<name>X1VC82_9ZZZZ</name>
<dbReference type="PROSITE" id="PS51257">
    <property type="entry name" value="PROKAR_LIPOPROTEIN"/>
    <property type="match status" value="1"/>
</dbReference>
<protein>
    <submittedName>
        <fullName evidence="1">Uncharacterized protein</fullName>
    </submittedName>
</protein>
<comment type="caution">
    <text evidence="1">The sequence shown here is derived from an EMBL/GenBank/DDBJ whole genome shotgun (WGS) entry which is preliminary data.</text>
</comment>
<evidence type="ECO:0000313" key="1">
    <source>
        <dbReference type="EMBL" id="GAJ11256.1"/>
    </source>
</evidence>
<dbReference type="EMBL" id="BARW01028287">
    <property type="protein sequence ID" value="GAJ11256.1"/>
    <property type="molecule type" value="Genomic_DNA"/>
</dbReference>
<organism evidence="1">
    <name type="scientific">marine sediment metagenome</name>
    <dbReference type="NCBI Taxonomy" id="412755"/>
    <lineage>
        <taxon>unclassified sequences</taxon>
        <taxon>metagenomes</taxon>
        <taxon>ecological metagenomes</taxon>
    </lineage>
</organism>
<gene>
    <name evidence="1" type="ORF">S12H4_45697</name>
</gene>
<proteinExistence type="predicted"/>
<sequence length="63" mass="7045">MKGTFFIIIFFSHLIFSCCAQKDQKSDRPLKAPHGYLNETLLKVVYALGFLDIVETKPTVPGG</sequence>
<feature type="non-terminal residue" evidence="1">
    <location>
        <position position="63"/>
    </location>
</feature>
<accession>X1VC82</accession>
<dbReference type="AlphaFoldDB" id="X1VC82"/>
<reference evidence="1" key="1">
    <citation type="journal article" date="2014" name="Front. Microbiol.">
        <title>High frequency of phylogenetically diverse reductive dehalogenase-homologous genes in deep subseafloor sedimentary metagenomes.</title>
        <authorList>
            <person name="Kawai M."/>
            <person name="Futagami T."/>
            <person name="Toyoda A."/>
            <person name="Takaki Y."/>
            <person name="Nishi S."/>
            <person name="Hori S."/>
            <person name="Arai W."/>
            <person name="Tsubouchi T."/>
            <person name="Morono Y."/>
            <person name="Uchiyama I."/>
            <person name="Ito T."/>
            <person name="Fujiyama A."/>
            <person name="Inagaki F."/>
            <person name="Takami H."/>
        </authorList>
    </citation>
    <scope>NUCLEOTIDE SEQUENCE</scope>
    <source>
        <strain evidence="1">Expedition CK06-06</strain>
    </source>
</reference>